<dbReference type="AlphaFoldDB" id="A0A835Z1L5"/>
<feature type="compositionally biased region" description="Low complexity" evidence="1">
    <location>
        <begin position="771"/>
        <end position="783"/>
    </location>
</feature>
<evidence type="ECO:0000256" key="2">
    <source>
        <dbReference type="SAM" id="SignalP"/>
    </source>
</evidence>
<gene>
    <name evidence="3" type="ORF">JKP88DRAFT_262717</name>
</gene>
<proteinExistence type="predicted"/>
<accession>A0A835Z1L5</accession>
<evidence type="ECO:0000313" key="4">
    <source>
        <dbReference type="Proteomes" id="UP000664859"/>
    </source>
</evidence>
<protein>
    <submittedName>
        <fullName evidence="3">Uncharacterized protein</fullName>
    </submittedName>
</protein>
<sequence>MHGVLLRLRFSIAAAAAKGTASGGARIAVEAYGREHCDYWRLLVTMKQVHGLVHGRASPATADGAAAAGLCLVCSKEHRSMVQHALVSALRFDADARTLCLLCSGAGVDMRVGADARTTQKFATEVDEGISLRAPQPRPPSQLTVTQPASGTLAGFVRRRYCQVLKVRVGPWEEAASLLTGAIVTIYAKSNAGARGNNLSQVKQAGSATDRALRIVVYDPRRARIAEACITGEKDLRESQPMSCHQTEAEAEVPGGAPALKCLAYDPDHREIKLQLRQNWSEKPWLAAYNELDAQDTLPDPLNTTRGQPEMFAPGESTNGFGAPVLQRVIGLNGLRVLLTAYCADTCATSTLHTSGTELIRQVGNKPHLLTGALLEDTVAQLFNTTRFRRQAPLFNSQREAKILYDAQIKDWTTVTPNTILMDDDTDEVFGVVLRVAEFTELLAKHAPTIAATGEGKDCCRTNHAKGRSKRSGGMYGADGVRVCNGKLGPYAGDPEHTAKLMACRRELLGALWEHIGLVMEDDCDKFRKSAGPAAAAALGVTDKDPYINGQITKNFAAAEHIDKDSNDPQIATDVYMTDKTASVRRLDFAQRGCADAAIRGRTGDGRTTAAAPASAPSARVQSEHVHMWFSIAHWTTVHHKDCKYPGCITGGSFFWSEYCAYVDISNVGDGVIVAWKSSAVMHGTTHCMMPQDHGCTRLANSYQNQMRAVEHIIKGGQVPVLHGRQGGICGPRLSALDSCSAAIPNPPVPAPLHSGSSAQQRRGRKRDISPAATPPHAAAAATKRACRHSSRTEESQRQSRGTEPQCAAATPGKPLRVKIPRLPDASNAVDSDCGAVQRQQTGAGKKRSGLQISGTAAPAPHGRADLMASLKAGRELWCYWNKPTLAKGWYHAKILDVNGDGITEGALCVARVIYPPLGLDDKAKIHKHTLHPHQHQECTQAAEVPHESWLVTGQQAVAKLSGVAEVSSEAGGSRRMTRRQVAEHTVVRHDDD</sequence>
<evidence type="ECO:0000313" key="3">
    <source>
        <dbReference type="EMBL" id="KAG5185385.1"/>
    </source>
</evidence>
<keyword evidence="4" id="KW-1185">Reference proteome</keyword>
<evidence type="ECO:0000256" key="1">
    <source>
        <dbReference type="SAM" id="MobiDB-lite"/>
    </source>
</evidence>
<keyword evidence="2" id="KW-0732">Signal</keyword>
<name>A0A835Z1L5_9STRA</name>
<feature type="compositionally biased region" description="Basic and acidic residues" evidence="1">
    <location>
        <begin position="981"/>
        <end position="993"/>
    </location>
</feature>
<reference evidence="3" key="1">
    <citation type="submission" date="2021-02" db="EMBL/GenBank/DDBJ databases">
        <title>First Annotated Genome of the Yellow-green Alga Tribonema minus.</title>
        <authorList>
            <person name="Mahan K.M."/>
        </authorList>
    </citation>
    <scope>NUCLEOTIDE SEQUENCE</scope>
    <source>
        <strain evidence="3">UTEX B ZZ1240</strain>
    </source>
</reference>
<feature type="region of interest" description="Disordered" evidence="1">
    <location>
        <begin position="969"/>
        <end position="993"/>
    </location>
</feature>
<comment type="caution">
    <text evidence="3">The sequence shown here is derived from an EMBL/GenBank/DDBJ whole genome shotgun (WGS) entry which is preliminary data.</text>
</comment>
<feature type="region of interest" description="Disordered" evidence="1">
    <location>
        <begin position="747"/>
        <end position="858"/>
    </location>
</feature>
<feature type="chain" id="PRO_5032469242" evidence="2">
    <location>
        <begin position="18"/>
        <end position="993"/>
    </location>
</feature>
<feature type="signal peptide" evidence="2">
    <location>
        <begin position="1"/>
        <end position="17"/>
    </location>
</feature>
<dbReference type="EMBL" id="JAFCMP010000135">
    <property type="protein sequence ID" value="KAG5185385.1"/>
    <property type="molecule type" value="Genomic_DNA"/>
</dbReference>
<organism evidence="3 4">
    <name type="scientific">Tribonema minus</name>
    <dbReference type="NCBI Taxonomy" id="303371"/>
    <lineage>
        <taxon>Eukaryota</taxon>
        <taxon>Sar</taxon>
        <taxon>Stramenopiles</taxon>
        <taxon>Ochrophyta</taxon>
        <taxon>PX clade</taxon>
        <taxon>Xanthophyceae</taxon>
        <taxon>Tribonematales</taxon>
        <taxon>Tribonemataceae</taxon>
        <taxon>Tribonema</taxon>
    </lineage>
</organism>
<dbReference type="Proteomes" id="UP000664859">
    <property type="component" value="Unassembled WGS sequence"/>
</dbReference>